<reference evidence="1" key="1">
    <citation type="journal article" date="2021" name="Proc. Natl. Acad. Sci. U.S.A.">
        <title>A Catalog of Tens of Thousands of Viruses from Human Metagenomes Reveals Hidden Associations with Chronic Diseases.</title>
        <authorList>
            <person name="Tisza M.J."/>
            <person name="Buck C.B."/>
        </authorList>
    </citation>
    <scope>NUCLEOTIDE SEQUENCE</scope>
    <source>
        <strain evidence="1">Ctrap8</strain>
    </source>
</reference>
<evidence type="ECO:0000313" key="1">
    <source>
        <dbReference type="EMBL" id="DAF53213.1"/>
    </source>
</evidence>
<sequence length="81" mass="9177">MLGDVVAEKKTLSVNWGILQESELMIIKNKLIAGFFPITFHDDGQDITIPTYRGTLSKEQLGRLDDGIFYYRSASVQIIQQ</sequence>
<dbReference type="EMBL" id="BK032649">
    <property type="protein sequence ID" value="DAF53213.1"/>
    <property type="molecule type" value="Genomic_DNA"/>
</dbReference>
<organism evidence="1">
    <name type="scientific">Siphoviridae sp. ctrap8</name>
    <dbReference type="NCBI Taxonomy" id="2827955"/>
    <lineage>
        <taxon>Viruses</taxon>
        <taxon>Duplodnaviria</taxon>
        <taxon>Heunggongvirae</taxon>
        <taxon>Uroviricota</taxon>
        <taxon>Caudoviricetes</taxon>
    </lineage>
</organism>
<name>A0A8S5SQ84_9CAUD</name>
<protein>
    <submittedName>
        <fullName evidence="1">Uncharacterized protein</fullName>
    </submittedName>
</protein>
<proteinExistence type="predicted"/>
<accession>A0A8S5SQ84</accession>